<evidence type="ECO:0000259" key="6">
    <source>
        <dbReference type="PROSITE" id="PS50103"/>
    </source>
</evidence>
<feature type="non-terminal residue" evidence="7">
    <location>
        <position position="111"/>
    </location>
</feature>
<comment type="caution">
    <text evidence="7">The sequence shown here is derived from an EMBL/GenBank/DDBJ whole genome shotgun (WGS) entry which is preliminary data.</text>
</comment>
<organism evidence="7 8">
    <name type="scientific">Prorocentrum cordatum</name>
    <dbReference type="NCBI Taxonomy" id="2364126"/>
    <lineage>
        <taxon>Eukaryota</taxon>
        <taxon>Sar</taxon>
        <taxon>Alveolata</taxon>
        <taxon>Dinophyceae</taxon>
        <taxon>Prorocentrales</taxon>
        <taxon>Prorocentraceae</taxon>
        <taxon>Prorocentrum</taxon>
    </lineage>
</organism>
<keyword evidence="2 4" id="KW-0863">Zinc-finger</keyword>
<dbReference type="PROSITE" id="PS50103">
    <property type="entry name" value="ZF_C3H1"/>
    <property type="match status" value="1"/>
</dbReference>
<dbReference type="InterPro" id="IPR000571">
    <property type="entry name" value="Znf_CCCH"/>
</dbReference>
<name>A0ABN9Q0E3_9DINO</name>
<feature type="domain" description="C3H1-type" evidence="6">
    <location>
        <begin position="67"/>
        <end position="94"/>
    </location>
</feature>
<reference evidence="7" key="1">
    <citation type="submission" date="2023-10" db="EMBL/GenBank/DDBJ databases">
        <authorList>
            <person name="Chen Y."/>
            <person name="Shah S."/>
            <person name="Dougan E. K."/>
            <person name="Thang M."/>
            <person name="Chan C."/>
        </authorList>
    </citation>
    <scope>NUCLEOTIDE SEQUENCE [LARGE SCALE GENOMIC DNA]</scope>
</reference>
<keyword evidence="1 4" id="KW-0479">Metal-binding</keyword>
<feature type="region of interest" description="Disordered" evidence="5">
    <location>
        <begin position="32"/>
        <end position="61"/>
    </location>
</feature>
<dbReference type="InterPro" id="IPR036855">
    <property type="entry name" value="Znf_CCCH_sf"/>
</dbReference>
<keyword evidence="8" id="KW-1185">Reference proteome</keyword>
<proteinExistence type="predicted"/>
<dbReference type="SMART" id="SM00356">
    <property type="entry name" value="ZnF_C3H1"/>
    <property type="match status" value="1"/>
</dbReference>
<evidence type="ECO:0000313" key="8">
    <source>
        <dbReference type="Proteomes" id="UP001189429"/>
    </source>
</evidence>
<keyword evidence="3 4" id="KW-0862">Zinc</keyword>
<dbReference type="SUPFAM" id="SSF90229">
    <property type="entry name" value="CCCH zinc finger"/>
    <property type="match status" value="1"/>
</dbReference>
<evidence type="ECO:0000256" key="4">
    <source>
        <dbReference type="PROSITE-ProRule" id="PRU00723"/>
    </source>
</evidence>
<feature type="zinc finger region" description="C3H1-type" evidence="4">
    <location>
        <begin position="67"/>
        <end position="94"/>
    </location>
</feature>
<evidence type="ECO:0000256" key="1">
    <source>
        <dbReference type="ARBA" id="ARBA00022723"/>
    </source>
</evidence>
<gene>
    <name evidence="7" type="ORF">PCOR1329_LOCUS7639</name>
</gene>
<dbReference type="EMBL" id="CAUYUJ010002078">
    <property type="protein sequence ID" value="CAK0799089.1"/>
    <property type="molecule type" value="Genomic_DNA"/>
</dbReference>
<dbReference type="Proteomes" id="UP001189429">
    <property type="component" value="Unassembled WGS sequence"/>
</dbReference>
<accession>A0ABN9Q0E3</accession>
<evidence type="ECO:0000256" key="3">
    <source>
        <dbReference type="ARBA" id="ARBA00022833"/>
    </source>
</evidence>
<evidence type="ECO:0000256" key="5">
    <source>
        <dbReference type="SAM" id="MobiDB-lite"/>
    </source>
</evidence>
<dbReference type="Gene3D" id="4.10.1000.10">
    <property type="entry name" value="Zinc finger, CCCH-type"/>
    <property type="match status" value="1"/>
</dbReference>
<feature type="non-terminal residue" evidence="7">
    <location>
        <position position="1"/>
    </location>
</feature>
<evidence type="ECO:0000313" key="7">
    <source>
        <dbReference type="EMBL" id="CAK0799089.1"/>
    </source>
</evidence>
<feature type="compositionally biased region" description="Basic and acidic residues" evidence="5">
    <location>
        <begin position="52"/>
        <end position="61"/>
    </location>
</feature>
<evidence type="ECO:0000256" key="2">
    <source>
        <dbReference type="ARBA" id="ARBA00022771"/>
    </source>
</evidence>
<protein>
    <recommendedName>
        <fullName evidence="6">C3H1-type domain-containing protein</fullName>
    </recommendedName>
</protein>
<sequence>SRFGRQVQVAFFSSRTRATSCKLNSLGSVPTWQPLGMTRRRQRREGGSAGGHGERDNEARSERIVVFEKTKMCKFHIMGICTKGDGCRFAHERTQLQTLPDLSCTKLCKTL</sequence>